<evidence type="ECO:0000256" key="2">
    <source>
        <dbReference type="ARBA" id="ARBA00009086"/>
    </source>
</evidence>
<dbReference type="GO" id="GO:1990904">
    <property type="term" value="C:ribonucleoprotein complex"/>
    <property type="evidence" value="ECO:0007669"/>
    <property type="project" value="Ensembl"/>
</dbReference>
<comment type="function">
    <text evidence="9">Transcription elongation factor which increases mitochondrial RNA polymerase processivity. Regulates transcription of the mitochondrial genome, including genes important for the oxidative phosphorylation machinery.</text>
</comment>
<evidence type="ECO:0000256" key="4">
    <source>
        <dbReference type="ARBA" id="ARBA00022946"/>
    </source>
</evidence>
<keyword evidence="11" id="KW-1185">Reference proteome</keyword>
<keyword evidence="4" id="KW-0809">Transit peptide</keyword>
<organism evidence="10 11">
    <name type="scientific">Chinchilla lanigera</name>
    <name type="common">Long-tailed chinchilla</name>
    <name type="synonym">Chinchilla villidera</name>
    <dbReference type="NCBI Taxonomy" id="34839"/>
    <lineage>
        <taxon>Eukaryota</taxon>
        <taxon>Metazoa</taxon>
        <taxon>Chordata</taxon>
        <taxon>Craniata</taxon>
        <taxon>Vertebrata</taxon>
        <taxon>Euteleostomi</taxon>
        <taxon>Mammalia</taxon>
        <taxon>Eutheria</taxon>
        <taxon>Euarchontoglires</taxon>
        <taxon>Glires</taxon>
        <taxon>Rodentia</taxon>
        <taxon>Hystricomorpha</taxon>
        <taxon>Chinchillidae</taxon>
        <taxon>Chinchilla</taxon>
    </lineage>
</organism>
<keyword evidence="6" id="KW-0496">Mitochondrion</keyword>
<dbReference type="GO" id="GO:0003711">
    <property type="term" value="F:transcription elongation factor activity"/>
    <property type="evidence" value="ECO:0007669"/>
    <property type="project" value="Ensembl"/>
</dbReference>
<keyword evidence="5" id="KW-0805">Transcription regulation</keyword>
<dbReference type="GO" id="GO:0002082">
    <property type="term" value="P:regulation of oxidative phosphorylation"/>
    <property type="evidence" value="ECO:0007669"/>
    <property type="project" value="Ensembl"/>
</dbReference>
<evidence type="ECO:0000256" key="1">
    <source>
        <dbReference type="ARBA" id="ARBA00004436"/>
    </source>
</evidence>
<keyword evidence="8" id="KW-1135">Mitochondrion nucleoid</keyword>
<dbReference type="GO" id="GO:1903109">
    <property type="term" value="P:positive regulation of mitochondrial transcription"/>
    <property type="evidence" value="ECO:0007669"/>
    <property type="project" value="Ensembl"/>
</dbReference>
<dbReference type="Proteomes" id="UP000694398">
    <property type="component" value="Unassembled WGS sequence"/>
</dbReference>
<evidence type="ECO:0000256" key="3">
    <source>
        <dbReference type="ARBA" id="ARBA00017000"/>
    </source>
</evidence>
<evidence type="ECO:0000256" key="5">
    <source>
        <dbReference type="ARBA" id="ARBA00023015"/>
    </source>
</evidence>
<dbReference type="InterPro" id="IPR039150">
    <property type="entry name" value="TEFM"/>
</dbReference>
<name>A0A8C2V3C4_CHILA</name>
<dbReference type="GO" id="GO:0006392">
    <property type="term" value="P:transcription elongation by mitochondrial RNA polymerase"/>
    <property type="evidence" value="ECO:0007669"/>
    <property type="project" value="InterPro"/>
</dbReference>
<dbReference type="PANTHER" id="PTHR21053">
    <property type="entry name" value="TRANSCRIPTION ELONGATION FACTOR, MITOCHONDRIAL"/>
    <property type="match status" value="1"/>
</dbReference>
<dbReference type="Gene3D" id="3.30.420.10">
    <property type="entry name" value="Ribonuclease H-like superfamily/Ribonuclease H"/>
    <property type="match status" value="1"/>
</dbReference>
<comment type="similarity">
    <text evidence="2">Belongs to the TEFM family.</text>
</comment>
<evidence type="ECO:0000256" key="9">
    <source>
        <dbReference type="ARBA" id="ARBA00025262"/>
    </source>
</evidence>
<dbReference type="GeneTree" id="ENSGT00390000010581"/>
<dbReference type="PANTHER" id="PTHR21053:SF2">
    <property type="entry name" value="TRANSCRIPTION ELONGATION FACTOR, MITOCHONDRIAL"/>
    <property type="match status" value="1"/>
</dbReference>
<comment type="subcellular location">
    <subcellularLocation>
        <location evidence="1">Mitochondrion matrix</location>
        <location evidence="1">Mitochondrion nucleoid</location>
    </subcellularLocation>
</comment>
<dbReference type="SUPFAM" id="SSF53098">
    <property type="entry name" value="Ribonuclease H-like"/>
    <property type="match status" value="1"/>
</dbReference>
<sequence length="389" mass="44353">MSVSYFLKARARVLGVEGRWRGLPAPLMSSLFQDLHNFCCRKKSTEPERIISSSDENVKDSGNALSKVFSSEEQASILRVLNTASNKELEAFKLLRGRKSINIIEHREKFGPFQNLESLMNVPLFQYKTIVRVCHSILCPETEKKKKFPENRQLRNLIKPNIARERLKAANSIVSVVFGTRRIAWAHLDRTLEVLDWQHNDCWMLRSKTHPSSVYLEEISSVISKMPKADFYVLEKTALPIQNSTLFPILLHFHITEAMLYALLNKTFAQDGQHHVLSISRNAVGKHFELMIGDSRTSGKELVQQFISDSVLKAEPRVSFPKDKVVHYRDRFLSNSYRIEELYDSLLQAVAFYELVVFEPGVVAHACNSSTREAEAGGSLSSRPAWATK</sequence>
<evidence type="ECO:0000313" key="10">
    <source>
        <dbReference type="Ensembl" id="ENSCLAP00000009503.1"/>
    </source>
</evidence>
<reference evidence="10" key="1">
    <citation type="submission" date="2025-08" db="UniProtKB">
        <authorList>
            <consortium name="Ensembl"/>
        </authorList>
    </citation>
    <scope>IDENTIFICATION</scope>
</reference>
<dbReference type="Pfam" id="PF12836">
    <property type="entry name" value="HHH_3"/>
    <property type="match status" value="1"/>
</dbReference>
<dbReference type="InterPro" id="IPR012337">
    <property type="entry name" value="RNaseH-like_sf"/>
</dbReference>
<dbReference type="OMA" id="ESPQMAQ"/>
<dbReference type="InterPro" id="IPR010994">
    <property type="entry name" value="RuvA_2-like"/>
</dbReference>
<evidence type="ECO:0000256" key="6">
    <source>
        <dbReference type="ARBA" id="ARBA00023128"/>
    </source>
</evidence>
<reference evidence="10" key="2">
    <citation type="submission" date="2025-09" db="UniProtKB">
        <authorList>
            <consortium name="Ensembl"/>
        </authorList>
    </citation>
    <scope>IDENTIFICATION</scope>
</reference>
<dbReference type="Ensembl" id="ENSCLAT00000009632.1">
    <property type="protein sequence ID" value="ENSCLAP00000009503.1"/>
    <property type="gene ID" value="ENSCLAG00000006597.1"/>
</dbReference>
<evidence type="ECO:0000256" key="8">
    <source>
        <dbReference type="ARBA" id="ARBA00023271"/>
    </source>
</evidence>
<dbReference type="SUPFAM" id="SSF47781">
    <property type="entry name" value="RuvA domain 2-like"/>
    <property type="match status" value="1"/>
</dbReference>
<dbReference type="GO" id="GO:0030337">
    <property type="term" value="F:DNA polymerase processivity factor activity"/>
    <property type="evidence" value="ECO:0007669"/>
    <property type="project" value="TreeGrafter"/>
</dbReference>
<proteinExistence type="inferred from homology"/>
<accession>A0A8C2V3C4</accession>
<dbReference type="GO" id="GO:0042645">
    <property type="term" value="C:mitochondrial nucleoid"/>
    <property type="evidence" value="ECO:0007669"/>
    <property type="project" value="UniProtKB-SubCell"/>
</dbReference>
<evidence type="ECO:0000256" key="7">
    <source>
        <dbReference type="ARBA" id="ARBA00023163"/>
    </source>
</evidence>
<dbReference type="GO" id="GO:0003676">
    <property type="term" value="F:nucleic acid binding"/>
    <property type="evidence" value="ECO:0007669"/>
    <property type="project" value="InterPro"/>
</dbReference>
<evidence type="ECO:0000313" key="11">
    <source>
        <dbReference type="Proteomes" id="UP000694398"/>
    </source>
</evidence>
<protein>
    <recommendedName>
        <fullName evidence="3">Transcription elongation factor, mitochondrial</fullName>
    </recommendedName>
</protein>
<keyword evidence="7" id="KW-0804">Transcription</keyword>
<dbReference type="InterPro" id="IPR036397">
    <property type="entry name" value="RNaseH_sf"/>
</dbReference>
<dbReference type="AlphaFoldDB" id="A0A8C2V3C4"/>
<gene>
    <name evidence="10" type="primary">TEFM</name>
</gene>